<dbReference type="EMBL" id="FUXP01000001">
    <property type="protein sequence ID" value="SJZ56690.1"/>
    <property type="molecule type" value="Genomic_DNA"/>
</dbReference>
<dbReference type="PROSITE" id="PS50914">
    <property type="entry name" value="BON"/>
    <property type="match status" value="1"/>
</dbReference>
<dbReference type="SUPFAM" id="SSF50182">
    <property type="entry name" value="Sm-like ribonucleoproteins"/>
    <property type="match status" value="1"/>
</dbReference>
<feature type="region of interest" description="Disordered" evidence="7">
    <location>
        <begin position="327"/>
        <end position="349"/>
    </location>
</feature>
<keyword evidence="10" id="KW-1185">Reference proteome</keyword>
<dbReference type="Pfam" id="PF04972">
    <property type="entry name" value="BON"/>
    <property type="match status" value="1"/>
</dbReference>
<dbReference type="Gene3D" id="1.10.287.1260">
    <property type="match status" value="1"/>
</dbReference>
<dbReference type="AlphaFoldDB" id="A0A1T4LPP0"/>
<reference evidence="9 10" key="1">
    <citation type="submission" date="2017-02" db="EMBL/GenBank/DDBJ databases">
        <authorList>
            <person name="Peterson S.W."/>
        </authorList>
    </citation>
    <scope>NUCLEOTIDE SEQUENCE [LARGE SCALE GENOMIC DNA]</scope>
    <source>
        <strain evidence="9 10">DSM 21749</strain>
    </source>
</reference>
<evidence type="ECO:0000313" key="10">
    <source>
        <dbReference type="Proteomes" id="UP000190061"/>
    </source>
</evidence>
<dbReference type="Pfam" id="PF00924">
    <property type="entry name" value="MS_channel_2nd"/>
    <property type="match status" value="1"/>
</dbReference>
<feature type="domain" description="BON" evidence="8">
    <location>
        <begin position="1"/>
        <end position="49"/>
    </location>
</feature>
<evidence type="ECO:0000256" key="4">
    <source>
        <dbReference type="ARBA" id="ARBA00022989"/>
    </source>
</evidence>
<evidence type="ECO:0000256" key="7">
    <source>
        <dbReference type="SAM" id="MobiDB-lite"/>
    </source>
</evidence>
<comment type="subunit">
    <text evidence="6">Homoheptamer.</text>
</comment>
<organism evidence="9 10">
    <name type="scientific">Lysobacter spongiicola DSM 21749</name>
    <dbReference type="NCBI Taxonomy" id="1122188"/>
    <lineage>
        <taxon>Bacteria</taxon>
        <taxon>Pseudomonadati</taxon>
        <taxon>Pseudomonadota</taxon>
        <taxon>Gammaproteobacteria</taxon>
        <taxon>Lysobacterales</taxon>
        <taxon>Lysobacteraceae</taxon>
        <taxon>Novilysobacter</taxon>
    </lineage>
</organism>
<keyword evidence="5 6" id="KW-0472">Membrane</keyword>
<gene>
    <name evidence="9" type="ORF">SAMN02745674_00100</name>
</gene>
<feature type="transmembrane region" description="Helical" evidence="6">
    <location>
        <begin position="136"/>
        <end position="157"/>
    </location>
</feature>
<keyword evidence="6" id="KW-0407">Ion channel</keyword>
<feature type="transmembrane region" description="Helical" evidence="6">
    <location>
        <begin position="110"/>
        <end position="130"/>
    </location>
</feature>
<dbReference type="InterPro" id="IPR011066">
    <property type="entry name" value="MscS_channel_C_sf"/>
</dbReference>
<keyword evidence="6" id="KW-0997">Cell inner membrane</keyword>
<evidence type="ECO:0000256" key="2">
    <source>
        <dbReference type="ARBA" id="ARBA00022475"/>
    </source>
</evidence>
<dbReference type="Proteomes" id="UP000190061">
    <property type="component" value="Unassembled WGS sequence"/>
</dbReference>
<evidence type="ECO:0000259" key="8">
    <source>
        <dbReference type="PROSITE" id="PS50914"/>
    </source>
</evidence>
<comment type="function">
    <text evidence="6">Mechanosensitive channel that participates in the regulation of osmotic pressure changes within the cell, opening in response to stretch forces in the membrane lipid bilayer, without the need for other proteins. Contributes to normal resistance to hypoosmotic shock. Forms an ion channel of 1.0 nanosiemens conductance with a slight preference for anions.</text>
</comment>
<dbReference type="SUPFAM" id="SSF82689">
    <property type="entry name" value="Mechanosensitive channel protein MscS (YggB), C-terminal domain"/>
    <property type="match status" value="1"/>
</dbReference>
<dbReference type="GO" id="GO:0008381">
    <property type="term" value="F:mechanosensitive monoatomic ion channel activity"/>
    <property type="evidence" value="ECO:0007669"/>
    <property type="project" value="InterPro"/>
</dbReference>
<feature type="transmembrane region" description="Helical" evidence="6">
    <location>
        <begin position="69"/>
        <end position="89"/>
    </location>
</feature>
<dbReference type="STRING" id="1122188.SAMN02745674_00100"/>
<dbReference type="InterPro" id="IPR010920">
    <property type="entry name" value="LSM_dom_sf"/>
</dbReference>
<comment type="similarity">
    <text evidence="6">Belongs to the MscS (TC 1.A.23) family.</text>
</comment>
<dbReference type="InterPro" id="IPR023408">
    <property type="entry name" value="MscS_beta-dom_sf"/>
</dbReference>
<sequence length="374" mass="39972">MDDVQVAVQAGVARLEGKVVEASDRTLAGEIAGQQPGVTAVDNGVVMDTSLSVRFQVAMDELAERAVQLLGSLPLLLAALAVVLLAWWLGRTLGRRAGARHWRSSNPYTAGLVQRLVQWLTMLAGLVMALDLLGATAMAGAVLGSAGVIGLVAGFAFKDIAENYVAGILLSLRRPFNPGELLRIEQYEGKVASLTARSTILVTLDGNRLSLPNALVFKSVVLNYTRNPGRRFDFSIAIDGSISIKAARQVGMAALSATPGVLADPPPSWTAEDDDGTTVRVRFFGWVDQRENDIGKVRSEAIHQVREAFSAHGIIGPRQLHYVASLSGEETAAPSRPTPADDGEVDTSVVHDIDDQVQAERREHSKEDLIGPAQ</sequence>
<dbReference type="Gene3D" id="2.30.30.60">
    <property type="match status" value="1"/>
</dbReference>
<protein>
    <recommendedName>
        <fullName evidence="6">Small-conductance mechanosensitive channel</fullName>
    </recommendedName>
</protein>
<evidence type="ECO:0000256" key="1">
    <source>
        <dbReference type="ARBA" id="ARBA00004651"/>
    </source>
</evidence>
<evidence type="ECO:0000256" key="5">
    <source>
        <dbReference type="ARBA" id="ARBA00023136"/>
    </source>
</evidence>
<keyword evidence="3 6" id="KW-0812">Transmembrane</keyword>
<comment type="caution">
    <text evidence="6">Lacks conserved residue(s) required for the propagation of feature annotation.</text>
</comment>
<proteinExistence type="inferred from homology"/>
<dbReference type="InterPro" id="IPR007055">
    <property type="entry name" value="BON_dom"/>
</dbReference>
<dbReference type="GO" id="GO:0005886">
    <property type="term" value="C:plasma membrane"/>
    <property type="evidence" value="ECO:0007669"/>
    <property type="project" value="UniProtKB-SubCell"/>
</dbReference>
<dbReference type="Gene3D" id="3.30.70.100">
    <property type="match status" value="1"/>
</dbReference>
<keyword evidence="2" id="KW-1003">Cell membrane</keyword>
<keyword evidence="6" id="KW-0406">Ion transport</keyword>
<dbReference type="InterPro" id="IPR045275">
    <property type="entry name" value="MscS_archaea/bacteria_type"/>
</dbReference>
<evidence type="ECO:0000256" key="3">
    <source>
        <dbReference type="ARBA" id="ARBA00022692"/>
    </source>
</evidence>
<dbReference type="Gene3D" id="3.30.1340.30">
    <property type="match status" value="1"/>
</dbReference>
<dbReference type="PANTHER" id="PTHR30221">
    <property type="entry name" value="SMALL-CONDUCTANCE MECHANOSENSITIVE CHANNEL"/>
    <property type="match status" value="1"/>
</dbReference>
<evidence type="ECO:0000256" key="6">
    <source>
        <dbReference type="RuleBase" id="RU369025"/>
    </source>
</evidence>
<keyword evidence="4 6" id="KW-1133">Transmembrane helix</keyword>
<accession>A0A1T4LPP0</accession>
<dbReference type="PANTHER" id="PTHR30221:SF1">
    <property type="entry name" value="SMALL-CONDUCTANCE MECHANOSENSITIVE CHANNEL"/>
    <property type="match status" value="1"/>
</dbReference>
<dbReference type="InterPro" id="IPR006685">
    <property type="entry name" value="MscS_channel_2nd"/>
</dbReference>
<keyword evidence="6" id="KW-0813">Transport</keyword>
<name>A0A1T4LPP0_9GAMM</name>
<comment type="subcellular location">
    <subcellularLocation>
        <location evidence="6">Cell inner membrane</location>
        <topology evidence="6">Multi-pass membrane protein</topology>
    </subcellularLocation>
    <subcellularLocation>
        <location evidence="1">Cell membrane</location>
        <topology evidence="1">Multi-pass membrane protein</topology>
    </subcellularLocation>
</comment>
<evidence type="ECO:0000313" key="9">
    <source>
        <dbReference type="EMBL" id="SJZ56690.1"/>
    </source>
</evidence>